<name>A0A7X5X341_STRMQ</name>
<feature type="compositionally biased region" description="Basic and acidic residues" evidence="1">
    <location>
        <begin position="28"/>
        <end position="39"/>
    </location>
</feature>
<dbReference type="Proteomes" id="UP000536624">
    <property type="component" value="Unassembled WGS sequence"/>
</dbReference>
<dbReference type="AlphaFoldDB" id="A0A7X5X341"/>
<evidence type="ECO:0000313" key="2">
    <source>
        <dbReference type="EMBL" id="NIY65775.1"/>
    </source>
</evidence>
<dbReference type="EMBL" id="JAALLH010000001">
    <property type="protein sequence ID" value="NIY65775.1"/>
    <property type="molecule type" value="Genomic_DNA"/>
</dbReference>
<reference evidence="2 3" key="1">
    <citation type="submission" date="2020-02" db="EMBL/GenBank/DDBJ databases">
        <title>Streptomyces malaysiensis DSM14702 (JHCC583434, PFL_A843) Genome sequencing and assembly.</title>
        <authorList>
            <person name="Samborskyy M."/>
        </authorList>
    </citation>
    <scope>NUCLEOTIDE SEQUENCE [LARGE SCALE GENOMIC DNA]</scope>
    <source>
        <strain evidence="2 3">DSM 14702</strain>
    </source>
</reference>
<proteinExistence type="predicted"/>
<feature type="region of interest" description="Disordered" evidence="1">
    <location>
        <begin position="1"/>
        <end position="39"/>
    </location>
</feature>
<comment type="caution">
    <text evidence="2">The sequence shown here is derived from an EMBL/GenBank/DDBJ whole genome shotgun (WGS) entry which is preliminary data.</text>
</comment>
<sequence length="55" mass="6283">MLERLQVQGDLGGLGDLDPRRQQMTTTDETKDPFADRGTARYRWGKQVRGELTCD</sequence>
<protein>
    <submittedName>
        <fullName evidence="2">Uncharacterized protein</fullName>
    </submittedName>
</protein>
<gene>
    <name evidence="2" type="ORF">SMALB_3784</name>
</gene>
<evidence type="ECO:0000256" key="1">
    <source>
        <dbReference type="SAM" id="MobiDB-lite"/>
    </source>
</evidence>
<organism evidence="2 3">
    <name type="scientific">Streptomyces malaysiensis</name>
    <dbReference type="NCBI Taxonomy" id="92644"/>
    <lineage>
        <taxon>Bacteria</taxon>
        <taxon>Bacillati</taxon>
        <taxon>Actinomycetota</taxon>
        <taxon>Actinomycetes</taxon>
        <taxon>Kitasatosporales</taxon>
        <taxon>Streptomycetaceae</taxon>
        <taxon>Streptomyces</taxon>
        <taxon>Streptomyces violaceusniger group</taxon>
    </lineage>
</organism>
<accession>A0A7X5X341</accession>
<evidence type="ECO:0000313" key="3">
    <source>
        <dbReference type="Proteomes" id="UP000536624"/>
    </source>
</evidence>